<dbReference type="PANTHER" id="PTHR34251">
    <property type="entry name" value="LEUCINE-, GLUTAMATE- AND LYSINE-RICH PROTEIN 1"/>
    <property type="match status" value="1"/>
</dbReference>
<accession>A0AA89C479</accession>
<dbReference type="AlphaFoldDB" id="A0AA89C479"/>
<dbReference type="EMBL" id="VSWD01000004">
    <property type="protein sequence ID" value="KAK3105323.1"/>
    <property type="molecule type" value="Genomic_DNA"/>
</dbReference>
<name>A0AA89C479_PINIB</name>
<feature type="region of interest" description="Disordered" evidence="2">
    <location>
        <begin position="297"/>
        <end position="317"/>
    </location>
</feature>
<evidence type="ECO:0000313" key="3">
    <source>
        <dbReference type="EMBL" id="KAK3105323.1"/>
    </source>
</evidence>
<feature type="compositionally biased region" description="Basic and acidic residues" evidence="2">
    <location>
        <begin position="11"/>
        <end position="22"/>
    </location>
</feature>
<sequence length="760" mass="88538">MKTPATMTENGTKDDHKFERYTPKNPLPDEIQKMERDETICKYCGVSYLIHNEIKALEEKLKVTEAELEKLRGCEERENKLKEDIEKLTEEKADIKRNLEAKEILITTLRNNLKSEEELVAENRKLQLKVETAMQLKEEYRAKHSLYQTNLPSIRTKLAEQRAELQNIHTFIQERDLKMKEEMKILLAGVNERSTQHESEKKELKDQLNELQKENSEMTLMLTALKDKSRSQEEEIKSLSHVNDTSTQLQTKVSHLESKLTDLQTQLEEAAEKHRQLTLENQQYKEQIRNKTKEMEDLTSNFRRKEQSSEASMKKLQSDLRQKEAELQSRMNELRDLEGRFQEQRRKEEEIHRKATLNVSESRELKQILQQAKAEIEQLKSEREVMITSHQNRIEQLRESFKQKLQDAESWPEKLQEALQKEKAKHAAALKSMEENLKDNFVMEMTIEKEKYQELLEKYQNVNRNHEALLKQQINSIDNRYKSEIKELQQILADSKLRAKETEDSLRKEVQNLKDIIRDLENRLARLDSGNDEVIVTLKQQLKDKNEELQNTKQEYVNKQKQMDTLKEELSFLQDTVRKECEERFELTEKLSAAREELLHFKRPTGKYYPSLRGWLTNSEVSQLFAKFYIINLLMHVCVGGYTSLNSSRGSTATSSSSQPKRSNSVPDSRVPELINGQTHSPQTNSDSPDSTSEGRRASLGPRPPKSPPKAPLREQTVTVSSNNSNISYKGEQAKPGGKMKGNSLEVTRKRIAAMLGRKT</sequence>
<keyword evidence="4" id="KW-1185">Reference proteome</keyword>
<feature type="compositionally biased region" description="Polar residues" evidence="2">
    <location>
        <begin position="676"/>
        <end position="692"/>
    </location>
</feature>
<dbReference type="Proteomes" id="UP001186944">
    <property type="component" value="Unassembled WGS sequence"/>
</dbReference>
<comment type="caution">
    <text evidence="3">The sequence shown here is derived from an EMBL/GenBank/DDBJ whole genome shotgun (WGS) entry which is preliminary data.</text>
</comment>
<evidence type="ECO:0000256" key="2">
    <source>
        <dbReference type="SAM" id="MobiDB-lite"/>
    </source>
</evidence>
<gene>
    <name evidence="3" type="ORF">FSP39_022556</name>
</gene>
<dbReference type="InterPro" id="IPR038799">
    <property type="entry name" value="LEKR1"/>
</dbReference>
<reference evidence="3" key="1">
    <citation type="submission" date="2019-08" db="EMBL/GenBank/DDBJ databases">
        <title>The improved chromosome-level genome for the pearl oyster Pinctada fucata martensii using PacBio sequencing and Hi-C.</title>
        <authorList>
            <person name="Zheng Z."/>
        </authorList>
    </citation>
    <scope>NUCLEOTIDE SEQUENCE</scope>
    <source>
        <strain evidence="3">ZZ-2019</strain>
        <tissue evidence="3">Adductor muscle</tissue>
    </source>
</reference>
<proteinExistence type="predicted"/>
<feature type="region of interest" description="Disordered" evidence="2">
    <location>
        <begin position="647"/>
        <end position="746"/>
    </location>
</feature>
<dbReference type="PANTHER" id="PTHR34251:SF1">
    <property type="entry name" value="LEUCINE, GLUTAMATE AND LYSINE RICH 1"/>
    <property type="match status" value="1"/>
</dbReference>
<feature type="compositionally biased region" description="Polar residues" evidence="2">
    <location>
        <begin position="1"/>
        <end position="10"/>
    </location>
</feature>
<evidence type="ECO:0000256" key="1">
    <source>
        <dbReference type="SAM" id="Coils"/>
    </source>
</evidence>
<feature type="compositionally biased region" description="Low complexity" evidence="2">
    <location>
        <begin position="647"/>
        <end position="663"/>
    </location>
</feature>
<keyword evidence="1" id="KW-0175">Coiled coil</keyword>
<organism evidence="3 4">
    <name type="scientific">Pinctada imbricata</name>
    <name type="common">Atlantic pearl-oyster</name>
    <name type="synonym">Pinctada martensii</name>
    <dbReference type="NCBI Taxonomy" id="66713"/>
    <lineage>
        <taxon>Eukaryota</taxon>
        <taxon>Metazoa</taxon>
        <taxon>Spiralia</taxon>
        <taxon>Lophotrochozoa</taxon>
        <taxon>Mollusca</taxon>
        <taxon>Bivalvia</taxon>
        <taxon>Autobranchia</taxon>
        <taxon>Pteriomorphia</taxon>
        <taxon>Pterioida</taxon>
        <taxon>Pterioidea</taxon>
        <taxon>Pteriidae</taxon>
        <taxon>Pinctada</taxon>
    </lineage>
</organism>
<feature type="region of interest" description="Disordered" evidence="2">
    <location>
        <begin position="1"/>
        <end position="31"/>
    </location>
</feature>
<feature type="coiled-coil region" evidence="1">
    <location>
        <begin position="54"/>
        <end position="143"/>
    </location>
</feature>
<feature type="compositionally biased region" description="Basic and acidic residues" evidence="2">
    <location>
        <begin position="303"/>
        <end position="317"/>
    </location>
</feature>
<feature type="compositionally biased region" description="Pro residues" evidence="2">
    <location>
        <begin position="702"/>
        <end position="711"/>
    </location>
</feature>
<evidence type="ECO:0000313" key="4">
    <source>
        <dbReference type="Proteomes" id="UP001186944"/>
    </source>
</evidence>
<protein>
    <recommendedName>
        <fullName evidence="5">Leucine-, glutamate- and lysine-rich protein 1</fullName>
    </recommendedName>
</protein>
<evidence type="ECO:0008006" key="5">
    <source>
        <dbReference type="Google" id="ProtNLM"/>
    </source>
</evidence>